<accession>Q65R25</accession>
<feature type="domain" description="Xylose isomerase-like TIM barrel" evidence="4">
    <location>
        <begin position="28"/>
        <end position="263"/>
    </location>
</feature>
<dbReference type="Pfam" id="PF01261">
    <property type="entry name" value="AP_endonuc_2"/>
    <property type="match status" value="1"/>
</dbReference>
<protein>
    <submittedName>
        <fullName evidence="5">Hfi protein</fullName>
    </submittedName>
</protein>
<dbReference type="PANTHER" id="PTHR43489">
    <property type="entry name" value="ISOMERASE"/>
    <property type="match status" value="1"/>
</dbReference>
<keyword evidence="1 2" id="KW-0413">Isomerase</keyword>
<dbReference type="HOGENOM" id="CLU_050006_1_2_6"/>
<dbReference type="InterPro" id="IPR050417">
    <property type="entry name" value="Sugar_Epim/Isomerase"/>
</dbReference>
<evidence type="ECO:0000313" key="5">
    <source>
        <dbReference type="EMBL" id="AAU38585.1"/>
    </source>
</evidence>
<dbReference type="eggNOG" id="COG3622">
    <property type="taxonomic scope" value="Bacteria"/>
</dbReference>
<feature type="active site" description="Proton donor/acceptor" evidence="3">
    <location>
        <position position="247"/>
    </location>
</feature>
<dbReference type="GO" id="GO:0046487">
    <property type="term" value="P:glyoxylate metabolic process"/>
    <property type="evidence" value="ECO:0007669"/>
    <property type="project" value="TreeGrafter"/>
</dbReference>
<dbReference type="PANTHER" id="PTHR43489:SF6">
    <property type="entry name" value="HYDROXYPYRUVATE ISOMERASE-RELATED"/>
    <property type="match status" value="1"/>
</dbReference>
<dbReference type="EMBL" id="AE016827">
    <property type="protein sequence ID" value="AAU38585.1"/>
    <property type="molecule type" value="Genomic_DNA"/>
</dbReference>
<evidence type="ECO:0000256" key="1">
    <source>
        <dbReference type="ARBA" id="ARBA00023235"/>
    </source>
</evidence>
<organism evidence="5 6">
    <name type="scientific">Mannheimia succiniciproducens (strain KCTC 0769BP / MBEL55E)</name>
    <dbReference type="NCBI Taxonomy" id="221988"/>
    <lineage>
        <taxon>Bacteria</taxon>
        <taxon>Pseudomonadati</taxon>
        <taxon>Pseudomonadota</taxon>
        <taxon>Gammaproteobacteria</taxon>
        <taxon>Pasteurellales</taxon>
        <taxon>Pasteurellaceae</taxon>
        <taxon>Basfia</taxon>
    </lineage>
</organism>
<dbReference type="KEGG" id="msu:MS1978"/>
<dbReference type="STRING" id="221988.MS1978"/>
<name>Q65R25_MANSM</name>
<evidence type="ECO:0000313" key="6">
    <source>
        <dbReference type="Proteomes" id="UP000000607"/>
    </source>
</evidence>
<evidence type="ECO:0000259" key="4">
    <source>
        <dbReference type="Pfam" id="PF01261"/>
    </source>
</evidence>
<dbReference type="InterPro" id="IPR013022">
    <property type="entry name" value="Xyl_isomerase-like_TIM-brl"/>
</dbReference>
<gene>
    <name evidence="5" type="primary">hfi</name>
    <name evidence="5" type="ordered locus">MS1978</name>
</gene>
<dbReference type="Proteomes" id="UP000000607">
    <property type="component" value="Chromosome"/>
</dbReference>
<dbReference type="AlphaFoldDB" id="Q65R25"/>
<dbReference type="NCBIfam" id="NF043033">
    <property type="entry name" value="OxoTetrIsom"/>
    <property type="match status" value="1"/>
</dbReference>
<dbReference type="InterPro" id="IPR053398">
    <property type="entry name" value="HPT_OtnI_isomerases"/>
</dbReference>
<proteinExistence type="inferred from homology"/>
<dbReference type="Gene3D" id="3.20.20.150">
    <property type="entry name" value="Divalent-metal-dependent TIM barrel enzymes"/>
    <property type="match status" value="1"/>
</dbReference>
<dbReference type="FunFam" id="3.20.20.150:FF:000007">
    <property type="entry name" value="Hydroxypyruvate isomerase"/>
    <property type="match status" value="1"/>
</dbReference>
<evidence type="ECO:0000256" key="3">
    <source>
        <dbReference type="PIRSR" id="PIRSR006241-50"/>
    </source>
</evidence>
<feature type="active site" description="Proton donor/acceptor" evidence="3">
    <location>
        <position position="150"/>
    </location>
</feature>
<dbReference type="InterPro" id="IPR026040">
    <property type="entry name" value="HyI-like"/>
</dbReference>
<dbReference type="GO" id="GO:0008903">
    <property type="term" value="F:hydroxypyruvate isomerase activity"/>
    <property type="evidence" value="ECO:0007669"/>
    <property type="project" value="TreeGrafter"/>
</dbReference>
<dbReference type="PIRSF" id="PIRSF006241">
    <property type="entry name" value="HyI"/>
    <property type="match status" value="1"/>
</dbReference>
<keyword evidence="6" id="KW-1185">Reference proteome</keyword>
<sequence length="265" mass="30309">MKTEENKMPKFAANLTMMFNEVPFLDRFEAAAKAGFKYIEFLWPYDYPAEQIKAKLDQYGLKQILFNSLPGDIAAGEWGVSAIPGREAESHQHIDLALEYALVLQCPTVLIMGGVVPPGQSRAKYKQTFIDNLRYASEKFKPHNINIVLEALSPQVKENYLMKTQDDALEIIELVNRDNVFLQLDYYHAQNVEGNLARLTDRVAPVMKHIQIASVPDRHEPDEGEINYQYIFDKLDAIGYDGYVGCEYKPRTETTAGLAWFEKYK</sequence>
<evidence type="ECO:0000256" key="2">
    <source>
        <dbReference type="PIRNR" id="PIRNR006241"/>
    </source>
</evidence>
<comment type="similarity">
    <text evidence="2">Belongs to the hyi family.</text>
</comment>
<dbReference type="SUPFAM" id="SSF51658">
    <property type="entry name" value="Xylose isomerase-like"/>
    <property type="match status" value="1"/>
</dbReference>
<dbReference type="InterPro" id="IPR036237">
    <property type="entry name" value="Xyl_isomerase-like_sf"/>
</dbReference>
<reference evidence="5 6" key="1">
    <citation type="journal article" date="2004" name="Nat. Biotechnol.">
        <title>The genome sequence of the capnophilic rumen bacterium Mannheimia succiniciproducens.</title>
        <authorList>
            <person name="Hong S.H."/>
            <person name="Kim J.S."/>
            <person name="Lee S.Y."/>
            <person name="In Y.H."/>
            <person name="Choi S.S."/>
            <person name="Rih J.-K."/>
            <person name="Kim C.H."/>
            <person name="Jeong H."/>
            <person name="Hur C.G."/>
            <person name="Kim J.J."/>
        </authorList>
    </citation>
    <scope>NUCLEOTIDE SEQUENCE [LARGE SCALE GENOMIC DNA]</scope>
    <source>
        <strain evidence="6">KCTC 0769BP / MBEL55E</strain>
    </source>
</reference>